<dbReference type="OrthoDB" id="1563002at2759"/>
<dbReference type="PROSITE" id="PS50005">
    <property type="entry name" value="TPR"/>
    <property type="match status" value="1"/>
</dbReference>
<dbReference type="Gene3D" id="1.25.40.1010">
    <property type="match status" value="1"/>
</dbReference>
<feature type="region of interest" description="Disordered" evidence="4">
    <location>
        <begin position="565"/>
        <end position="626"/>
    </location>
</feature>
<evidence type="ECO:0000256" key="4">
    <source>
        <dbReference type="SAM" id="MobiDB-lite"/>
    </source>
</evidence>
<dbReference type="SUPFAM" id="SSF48452">
    <property type="entry name" value="TPR-like"/>
    <property type="match status" value="1"/>
</dbReference>
<dbReference type="FunFam" id="1.25.40.1040:FF:000003">
    <property type="entry name" value="N-terminal acetyltransferase A, auxiliary subunit"/>
    <property type="match status" value="1"/>
</dbReference>
<keyword evidence="1" id="KW-0677">Repeat</keyword>
<dbReference type="FunFam" id="1.25.40.1010:FF:000002">
    <property type="entry name" value="N-terminal acetyltransferase catalytic subunit (NAT1)"/>
    <property type="match status" value="1"/>
</dbReference>
<gene>
    <name evidence="5" type="ORF">J5N97_000341</name>
</gene>
<feature type="repeat" description="TPR" evidence="3">
    <location>
        <begin position="77"/>
        <end position="110"/>
    </location>
</feature>
<dbReference type="PANTHER" id="PTHR22767">
    <property type="entry name" value="N-TERMINAL ACETYLTRANSFERASE-RELATED"/>
    <property type="match status" value="1"/>
</dbReference>
<dbReference type="InterPro" id="IPR021183">
    <property type="entry name" value="NatA_aux_su"/>
</dbReference>
<feature type="region of interest" description="Disordered" evidence="4">
    <location>
        <begin position="838"/>
        <end position="866"/>
    </location>
</feature>
<dbReference type="InterPro" id="IPR019734">
    <property type="entry name" value="TPR_rpt"/>
</dbReference>
<protein>
    <submittedName>
        <fullName evidence="5">Uncharacterized protein</fullName>
    </submittedName>
</protein>
<accession>A0A9D5BSK9</accession>
<sequence length="891" mass="101226">MGTSLPNKESNLFKVIVKSYETKQYKKGLKAADAILKKFPDHGETLAMKGLTLNCMDRKSEAYELVRRGLKNDLKSHVCWHVYGLLYRSDREYREAIKCYRNALKIDPDNIEILRDLSLLQAQMRDLTGFVETRQQLLTLKPNHRTNWIGFAVANHLNSNCSKSIEILEAYEGTLEDDYPPDNERYEHGEMLLYKISLLEECGLLDRALEEMHKKEAKIVDKLAFKEQMASISVKLGHLEEGEKMYRSLLVMNSDNYKPPKCVGLYSENGEYTSDEIVRLEALYINHSGRIPLDFLPGEKFREAADNYVRPLLTKGVPSLFSDLSPLYDHPGKTNILEQLFLHLESSLRSTGSFPGRTEKEPPSTLMWTLFYLAQHYDSRGQHDIALAKIDEAIEHTPTVIDLYSTKGRILERAGDFVAAAAFADEARTMDLADRYLNSECVRHMLQADQREDSVLFTKDGEQIHNNLHDMQCMWYELASGESYFRQGDLGRALKKFLAVEKHYLDMTEDQFDFHSYCLRKMALRAYVSMLKFQDKLHSHAYFQKAAAGAIRCYMKLHDSPLKSATEEENEMSKLDPSQKRKLRQKQKKAEARAKKEAEEKNGDVSSTMSKSGKRQNARPVDLDPHGEKLLQVGDPLLEATKYLKLLQSNSSDLLIYIIFQAVKQMLKLDENNPDCHRCLIKFFHKISNFSTPVTDSEKLVWNVLDAERQNISQLYENSLAEANEYFLEQNRDSLAHRAAAAEMLYVLEPGKKAEAIEIIEDSTNDLAQSNGALGSVRKWKLDDCIAVHKLLETVFIDLDAASRWKVRCAEYFPYSTHFGGILKLSPDSPDAKIFREAGGDASTTTNTNTNTSTPSSSSAATNNSSGSKMIPANIAARLLSFVGSVCLVFM</sequence>
<name>A0A9D5BSK9_9LILI</name>
<evidence type="ECO:0000313" key="5">
    <source>
        <dbReference type="EMBL" id="KAJ0959907.1"/>
    </source>
</evidence>
<dbReference type="EMBL" id="JAGGNH010000137">
    <property type="protein sequence ID" value="KAJ0959907.1"/>
    <property type="molecule type" value="Genomic_DNA"/>
</dbReference>
<proteinExistence type="predicted"/>
<dbReference type="Pfam" id="PF13414">
    <property type="entry name" value="TPR_11"/>
    <property type="match status" value="1"/>
</dbReference>
<dbReference type="SMART" id="SM00028">
    <property type="entry name" value="TPR"/>
    <property type="match status" value="4"/>
</dbReference>
<reference evidence="5 6" key="1">
    <citation type="journal article" date="2022" name="Hortic Res">
        <title>The genome of Dioscorea zingiberensis sheds light on the biosynthesis, origin and evolution of the medicinally important diosgenin saponins.</title>
        <authorList>
            <person name="Li Y."/>
            <person name="Tan C."/>
            <person name="Li Z."/>
            <person name="Guo J."/>
            <person name="Li S."/>
            <person name="Chen X."/>
            <person name="Wang C."/>
            <person name="Dai X."/>
            <person name="Yang H."/>
            <person name="Song W."/>
            <person name="Hou L."/>
            <person name="Xu J."/>
            <person name="Tong Z."/>
            <person name="Xu A."/>
            <person name="Yuan X."/>
            <person name="Wang W."/>
            <person name="Yang Q."/>
            <person name="Chen L."/>
            <person name="Sun Z."/>
            <person name="Wang K."/>
            <person name="Pan B."/>
            <person name="Chen J."/>
            <person name="Bao Y."/>
            <person name="Liu F."/>
            <person name="Qi X."/>
            <person name="Gang D.R."/>
            <person name="Wen J."/>
            <person name="Li J."/>
        </authorList>
    </citation>
    <scope>NUCLEOTIDE SEQUENCE [LARGE SCALE GENOMIC DNA]</scope>
    <source>
        <strain evidence="5">Dzin_1.0</strain>
    </source>
</reference>
<dbReference type="PANTHER" id="PTHR22767:SF2">
    <property type="entry name" value="N(ALPHA)-ACETYLTRANSFERASE 15_16, ISOFORM A"/>
    <property type="match status" value="1"/>
</dbReference>
<evidence type="ECO:0000256" key="3">
    <source>
        <dbReference type="PROSITE-ProRule" id="PRU00339"/>
    </source>
</evidence>
<keyword evidence="6" id="KW-1185">Reference proteome</keyword>
<dbReference type="Proteomes" id="UP001085076">
    <property type="component" value="Unassembled WGS sequence"/>
</dbReference>
<keyword evidence="2 3" id="KW-0802">TPR repeat</keyword>
<evidence type="ECO:0000313" key="6">
    <source>
        <dbReference type="Proteomes" id="UP001085076"/>
    </source>
</evidence>
<dbReference type="InterPro" id="IPR011990">
    <property type="entry name" value="TPR-like_helical_dom_sf"/>
</dbReference>
<evidence type="ECO:0000256" key="1">
    <source>
        <dbReference type="ARBA" id="ARBA00022737"/>
    </source>
</evidence>
<comment type="caution">
    <text evidence="5">The sequence shown here is derived from an EMBL/GenBank/DDBJ whole genome shotgun (WGS) entry which is preliminary data.</text>
</comment>
<dbReference type="PIRSF" id="PIRSF000422">
    <property type="entry name" value="N-terminal-AcTrfase-A_aux_su"/>
    <property type="match status" value="1"/>
</dbReference>
<dbReference type="Gene3D" id="1.25.40.1040">
    <property type="match status" value="1"/>
</dbReference>
<evidence type="ECO:0000256" key="2">
    <source>
        <dbReference type="ARBA" id="ARBA00022803"/>
    </source>
</evidence>
<dbReference type="GO" id="GO:0005737">
    <property type="term" value="C:cytoplasm"/>
    <property type="evidence" value="ECO:0007669"/>
    <property type="project" value="UniProtKB-ARBA"/>
</dbReference>
<feature type="compositionally biased region" description="Basic and acidic residues" evidence="4">
    <location>
        <begin position="588"/>
        <end position="603"/>
    </location>
</feature>
<dbReference type="Pfam" id="PF12569">
    <property type="entry name" value="NatA_aux_su"/>
    <property type="match status" value="1"/>
</dbReference>
<feature type="compositionally biased region" description="Low complexity" evidence="4">
    <location>
        <begin position="842"/>
        <end position="866"/>
    </location>
</feature>
<organism evidence="5 6">
    <name type="scientific">Dioscorea zingiberensis</name>
    <dbReference type="NCBI Taxonomy" id="325984"/>
    <lineage>
        <taxon>Eukaryota</taxon>
        <taxon>Viridiplantae</taxon>
        <taxon>Streptophyta</taxon>
        <taxon>Embryophyta</taxon>
        <taxon>Tracheophyta</taxon>
        <taxon>Spermatophyta</taxon>
        <taxon>Magnoliopsida</taxon>
        <taxon>Liliopsida</taxon>
        <taxon>Dioscoreales</taxon>
        <taxon>Dioscoreaceae</taxon>
        <taxon>Dioscorea</taxon>
    </lineage>
</organism>
<dbReference type="AlphaFoldDB" id="A0A9D5BSK9"/>